<gene>
    <name evidence="5" type="primary">yvoA_3</name>
    <name evidence="5" type="ORF">KCJAJFAP_02068</name>
</gene>
<evidence type="ECO:0000256" key="3">
    <source>
        <dbReference type="ARBA" id="ARBA00023163"/>
    </source>
</evidence>
<dbReference type="Proteomes" id="UP000361836">
    <property type="component" value="Unassembled WGS sequence"/>
</dbReference>
<dbReference type="InterPro" id="IPR028978">
    <property type="entry name" value="Chorismate_lyase_/UTRA_dom_sf"/>
</dbReference>
<dbReference type="InterPro" id="IPR011663">
    <property type="entry name" value="UTRA"/>
</dbReference>
<dbReference type="GO" id="GO:0003677">
    <property type="term" value="F:DNA binding"/>
    <property type="evidence" value="ECO:0007669"/>
    <property type="project" value="UniProtKB-KW"/>
</dbReference>
<dbReference type="AlphaFoldDB" id="A0A5K1ITR2"/>
<dbReference type="Pfam" id="PF07702">
    <property type="entry name" value="UTRA"/>
    <property type="match status" value="1"/>
</dbReference>
<sequence length="183" mass="20733">MRQFGVSRATARKAMEMLTNNGLITRRRGKGSEVISNVPSNSLQYVTSCMKKNVSDNVVPQKHLVDADVAPISKNADQAFELEEGVTSFRLRRVRYSGDKPFYLETIYYEDGCVPYIEERDFSKESLRAFSYNSCGISWKRATQNIRAVVANAGQADRLNIKEGDPLLLIKRVSFDKQTVPRE</sequence>
<dbReference type="GO" id="GO:0003700">
    <property type="term" value="F:DNA-binding transcription factor activity"/>
    <property type="evidence" value="ECO:0007669"/>
    <property type="project" value="InterPro"/>
</dbReference>
<dbReference type="PROSITE" id="PS50949">
    <property type="entry name" value="HTH_GNTR"/>
    <property type="match status" value="1"/>
</dbReference>
<dbReference type="InterPro" id="IPR036388">
    <property type="entry name" value="WH-like_DNA-bd_sf"/>
</dbReference>
<organism evidence="5 6">
    <name type="scientific">Collinsella aerofaciens</name>
    <dbReference type="NCBI Taxonomy" id="74426"/>
    <lineage>
        <taxon>Bacteria</taxon>
        <taxon>Bacillati</taxon>
        <taxon>Actinomycetota</taxon>
        <taxon>Coriobacteriia</taxon>
        <taxon>Coriobacteriales</taxon>
        <taxon>Coriobacteriaceae</taxon>
        <taxon>Collinsella</taxon>
    </lineage>
</organism>
<dbReference type="PANTHER" id="PTHR44846:SF1">
    <property type="entry name" value="MANNOSYL-D-GLYCERATE TRANSPORT_METABOLISM SYSTEM REPRESSOR MNGR-RELATED"/>
    <property type="match status" value="1"/>
</dbReference>
<keyword evidence="2" id="KW-0238">DNA-binding</keyword>
<proteinExistence type="predicted"/>
<evidence type="ECO:0000256" key="1">
    <source>
        <dbReference type="ARBA" id="ARBA00023015"/>
    </source>
</evidence>
<dbReference type="EMBL" id="CABWIE010000010">
    <property type="protein sequence ID" value="VWL91978.1"/>
    <property type="molecule type" value="Genomic_DNA"/>
</dbReference>
<dbReference type="InterPro" id="IPR000524">
    <property type="entry name" value="Tscrpt_reg_HTH_GntR"/>
</dbReference>
<dbReference type="Gene3D" id="1.10.10.10">
    <property type="entry name" value="Winged helix-like DNA-binding domain superfamily/Winged helix DNA-binding domain"/>
    <property type="match status" value="1"/>
</dbReference>
<dbReference type="GO" id="GO:0045892">
    <property type="term" value="P:negative regulation of DNA-templated transcription"/>
    <property type="evidence" value="ECO:0007669"/>
    <property type="project" value="TreeGrafter"/>
</dbReference>
<dbReference type="SUPFAM" id="SSF64288">
    <property type="entry name" value="Chorismate lyase-like"/>
    <property type="match status" value="1"/>
</dbReference>
<keyword evidence="6" id="KW-1185">Reference proteome</keyword>
<evidence type="ECO:0000259" key="4">
    <source>
        <dbReference type="PROSITE" id="PS50949"/>
    </source>
</evidence>
<evidence type="ECO:0000313" key="6">
    <source>
        <dbReference type="Proteomes" id="UP000361836"/>
    </source>
</evidence>
<dbReference type="Gene3D" id="3.40.1410.10">
    <property type="entry name" value="Chorismate lyase-like"/>
    <property type="match status" value="1"/>
</dbReference>
<dbReference type="PANTHER" id="PTHR44846">
    <property type="entry name" value="MANNOSYL-D-GLYCERATE TRANSPORT/METABOLISM SYSTEM REPRESSOR MNGR-RELATED"/>
    <property type="match status" value="1"/>
</dbReference>
<protein>
    <submittedName>
        <fullName evidence="5">HTH-type transcriptional repressor YvoA</fullName>
    </submittedName>
</protein>
<accession>A0A5K1ITR2</accession>
<dbReference type="InterPro" id="IPR050679">
    <property type="entry name" value="Bact_HTH_transcr_reg"/>
</dbReference>
<evidence type="ECO:0000256" key="2">
    <source>
        <dbReference type="ARBA" id="ARBA00023125"/>
    </source>
</evidence>
<reference evidence="5 6" key="1">
    <citation type="submission" date="2019-10" db="EMBL/GenBank/DDBJ databases">
        <authorList>
            <person name="Wolf R A."/>
        </authorList>
    </citation>
    <scope>NUCLEOTIDE SEQUENCE [LARGE SCALE GENOMIC DNA]</scope>
    <source>
        <strain evidence="5">Collinsella_aerofaciens_MC2</strain>
    </source>
</reference>
<evidence type="ECO:0000313" key="5">
    <source>
        <dbReference type="EMBL" id="VWL91978.1"/>
    </source>
</evidence>
<name>A0A5K1ITR2_9ACTN</name>
<dbReference type="Pfam" id="PF00392">
    <property type="entry name" value="GntR"/>
    <property type="match status" value="1"/>
</dbReference>
<feature type="domain" description="HTH gntR-type" evidence="4">
    <location>
        <begin position="1"/>
        <end position="37"/>
    </location>
</feature>
<dbReference type="SMART" id="SM00866">
    <property type="entry name" value="UTRA"/>
    <property type="match status" value="1"/>
</dbReference>
<keyword evidence="3" id="KW-0804">Transcription</keyword>
<keyword evidence="1" id="KW-0805">Transcription regulation</keyword>